<dbReference type="PROSITE" id="PS00893">
    <property type="entry name" value="NUDIX_BOX"/>
    <property type="match status" value="1"/>
</dbReference>
<protein>
    <submittedName>
        <fullName evidence="4">ADP-ribose pyrophosphatase</fullName>
    </submittedName>
</protein>
<keyword evidence="2" id="KW-0378">Hydrolase</keyword>
<comment type="cofactor">
    <cofactor evidence="1">
        <name>Mg(2+)</name>
        <dbReference type="ChEBI" id="CHEBI:18420"/>
    </cofactor>
</comment>
<dbReference type="PROSITE" id="PS51462">
    <property type="entry name" value="NUDIX"/>
    <property type="match status" value="1"/>
</dbReference>
<evidence type="ECO:0000256" key="2">
    <source>
        <dbReference type="ARBA" id="ARBA00022801"/>
    </source>
</evidence>
<evidence type="ECO:0000313" key="5">
    <source>
        <dbReference type="Proteomes" id="UP000190285"/>
    </source>
</evidence>
<evidence type="ECO:0000259" key="3">
    <source>
        <dbReference type="PROSITE" id="PS51462"/>
    </source>
</evidence>
<dbReference type="RefSeq" id="WP_079492141.1">
    <property type="nucleotide sequence ID" value="NZ_FUZT01000006.1"/>
</dbReference>
<dbReference type="OrthoDB" id="9806150at2"/>
<keyword evidence="5" id="KW-1185">Reference proteome</keyword>
<dbReference type="InterPro" id="IPR000086">
    <property type="entry name" value="NUDIX_hydrolase_dom"/>
</dbReference>
<accession>A0A1T5L8Z1</accession>
<dbReference type="GO" id="GO:0016787">
    <property type="term" value="F:hydrolase activity"/>
    <property type="evidence" value="ECO:0007669"/>
    <property type="project" value="UniProtKB-KW"/>
</dbReference>
<dbReference type="FunFam" id="3.90.79.10:FF:000024">
    <property type="entry name" value="ADP-ribose pyrophosphatase"/>
    <property type="match status" value="1"/>
</dbReference>
<dbReference type="Pfam" id="PF00293">
    <property type="entry name" value="NUDIX"/>
    <property type="match status" value="1"/>
</dbReference>
<dbReference type="STRING" id="36842.SAMN02194393_02613"/>
<dbReference type="InterPro" id="IPR015797">
    <property type="entry name" value="NUDIX_hydrolase-like_dom_sf"/>
</dbReference>
<dbReference type="InterPro" id="IPR020084">
    <property type="entry name" value="NUDIX_hydrolase_CS"/>
</dbReference>
<dbReference type="CDD" id="cd03424">
    <property type="entry name" value="NUDIX_ADPRase_Nudt5_UGPPase_Nudt14"/>
    <property type="match status" value="1"/>
</dbReference>
<dbReference type="AlphaFoldDB" id="A0A1T5L8Z1"/>
<dbReference type="Proteomes" id="UP000190285">
    <property type="component" value="Unassembled WGS sequence"/>
</dbReference>
<feature type="domain" description="Nudix hydrolase" evidence="3">
    <location>
        <begin position="40"/>
        <end position="168"/>
    </location>
</feature>
<dbReference type="EMBL" id="FUZT01000006">
    <property type="protein sequence ID" value="SKC72410.1"/>
    <property type="molecule type" value="Genomic_DNA"/>
</dbReference>
<organism evidence="4 5">
    <name type="scientific">Maledivibacter halophilus</name>
    <dbReference type="NCBI Taxonomy" id="36842"/>
    <lineage>
        <taxon>Bacteria</taxon>
        <taxon>Bacillati</taxon>
        <taxon>Bacillota</taxon>
        <taxon>Clostridia</taxon>
        <taxon>Peptostreptococcales</taxon>
        <taxon>Caminicellaceae</taxon>
        <taxon>Maledivibacter</taxon>
    </lineage>
</organism>
<dbReference type="GO" id="GO:0006753">
    <property type="term" value="P:nucleoside phosphate metabolic process"/>
    <property type="evidence" value="ECO:0007669"/>
    <property type="project" value="TreeGrafter"/>
</dbReference>
<dbReference type="SUPFAM" id="SSF55811">
    <property type="entry name" value="Nudix"/>
    <property type="match status" value="1"/>
</dbReference>
<dbReference type="PANTHER" id="PTHR11839:SF18">
    <property type="entry name" value="NUDIX HYDROLASE DOMAIN-CONTAINING PROTEIN"/>
    <property type="match status" value="1"/>
</dbReference>
<name>A0A1T5L8Z1_9FIRM</name>
<gene>
    <name evidence="4" type="ORF">SAMN02194393_02613</name>
</gene>
<evidence type="ECO:0000313" key="4">
    <source>
        <dbReference type="EMBL" id="SKC72410.1"/>
    </source>
</evidence>
<dbReference type="GO" id="GO:0019693">
    <property type="term" value="P:ribose phosphate metabolic process"/>
    <property type="evidence" value="ECO:0007669"/>
    <property type="project" value="TreeGrafter"/>
</dbReference>
<sequence>MKNVERTIKSDKVYQGKIINLRIDTVELPDQKYSKREIIEHPGAVAVVPIAEDNKIVMVKQFRKAVEDCLLEVPAGKLEIGEEPLDCAKRELLEETGYKSDNLEYLFKFYTSPGFCNEEISVFVAKDLIKDVAQPDEDEYIEIEKYGIDELVEKISKEEIKDAKTITCILYIKNLLK</sequence>
<dbReference type="PANTHER" id="PTHR11839">
    <property type="entry name" value="UDP/ADP-SUGAR PYROPHOSPHATASE"/>
    <property type="match status" value="1"/>
</dbReference>
<reference evidence="4 5" key="1">
    <citation type="submission" date="2017-02" db="EMBL/GenBank/DDBJ databases">
        <authorList>
            <person name="Peterson S.W."/>
        </authorList>
    </citation>
    <scope>NUCLEOTIDE SEQUENCE [LARGE SCALE GENOMIC DNA]</scope>
    <source>
        <strain evidence="4 5">M1</strain>
    </source>
</reference>
<proteinExistence type="predicted"/>
<evidence type="ECO:0000256" key="1">
    <source>
        <dbReference type="ARBA" id="ARBA00001946"/>
    </source>
</evidence>
<dbReference type="GO" id="GO:0005829">
    <property type="term" value="C:cytosol"/>
    <property type="evidence" value="ECO:0007669"/>
    <property type="project" value="TreeGrafter"/>
</dbReference>
<dbReference type="Gene3D" id="3.90.79.10">
    <property type="entry name" value="Nucleoside Triphosphate Pyrophosphohydrolase"/>
    <property type="match status" value="1"/>
</dbReference>